<accession>A0A562V1Y9</accession>
<feature type="region of interest" description="Disordered" evidence="1">
    <location>
        <begin position="1"/>
        <end position="38"/>
    </location>
</feature>
<evidence type="ECO:0000256" key="1">
    <source>
        <dbReference type="SAM" id="MobiDB-lite"/>
    </source>
</evidence>
<protein>
    <submittedName>
        <fullName evidence="3">Uncharacterized protein DUF397</fullName>
    </submittedName>
</protein>
<dbReference type="Proteomes" id="UP000321617">
    <property type="component" value="Unassembled WGS sequence"/>
</dbReference>
<feature type="compositionally biased region" description="Basic residues" evidence="1">
    <location>
        <begin position="1"/>
        <end position="10"/>
    </location>
</feature>
<evidence type="ECO:0000313" key="4">
    <source>
        <dbReference type="Proteomes" id="UP000321617"/>
    </source>
</evidence>
<dbReference type="OrthoDB" id="4564763at2"/>
<dbReference type="InterPro" id="IPR007278">
    <property type="entry name" value="DUF397"/>
</dbReference>
<organism evidence="3 4">
    <name type="scientific">Stackebrandtia albiflava</name>
    <dbReference type="NCBI Taxonomy" id="406432"/>
    <lineage>
        <taxon>Bacteria</taxon>
        <taxon>Bacillati</taxon>
        <taxon>Actinomycetota</taxon>
        <taxon>Actinomycetes</taxon>
        <taxon>Glycomycetales</taxon>
        <taxon>Glycomycetaceae</taxon>
        <taxon>Stackebrandtia</taxon>
    </lineage>
</organism>
<comment type="caution">
    <text evidence="3">The sequence shown here is derived from an EMBL/GenBank/DDBJ whole genome shotgun (WGS) entry which is preliminary data.</text>
</comment>
<dbReference type="AlphaFoldDB" id="A0A562V1Y9"/>
<dbReference type="RefSeq" id="WP_147138534.1">
    <property type="nucleotide sequence ID" value="NZ_BAABIJ010000002.1"/>
</dbReference>
<reference evidence="3 4" key="1">
    <citation type="journal article" date="2013" name="Stand. Genomic Sci.">
        <title>Genomic Encyclopedia of Type Strains, Phase I: The one thousand microbial genomes (KMG-I) project.</title>
        <authorList>
            <person name="Kyrpides N.C."/>
            <person name="Woyke T."/>
            <person name="Eisen J.A."/>
            <person name="Garrity G."/>
            <person name="Lilburn T.G."/>
            <person name="Beck B.J."/>
            <person name="Whitman W.B."/>
            <person name="Hugenholtz P."/>
            <person name="Klenk H.P."/>
        </authorList>
    </citation>
    <scope>NUCLEOTIDE SEQUENCE [LARGE SCALE GENOMIC DNA]</scope>
    <source>
        <strain evidence="3 4">DSM 45044</strain>
    </source>
</reference>
<evidence type="ECO:0000259" key="2">
    <source>
        <dbReference type="Pfam" id="PF04149"/>
    </source>
</evidence>
<dbReference type="EMBL" id="VLLL01000006">
    <property type="protein sequence ID" value="TWJ11871.1"/>
    <property type="molecule type" value="Genomic_DNA"/>
</dbReference>
<proteinExistence type="predicted"/>
<dbReference type="Pfam" id="PF04149">
    <property type="entry name" value="DUF397"/>
    <property type="match status" value="1"/>
</dbReference>
<gene>
    <name evidence="3" type="ORF">LX16_2609</name>
</gene>
<feature type="domain" description="DUF397" evidence="2">
    <location>
        <begin position="5"/>
        <end position="57"/>
    </location>
</feature>
<sequence>MTPGKWRKSSRSPSTGGNCVEARMHAGTPEIRDSKMGDRSPILEMSRTDFVALLRSVG</sequence>
<keyword evidence="4" id="KW-1185">Reference proteome</keyword>
<evidence type="ECO:0000313" key="3">
    <source>
        <dbReference type="EMBL" id="TWJ11871.1"/>
    </source>
</evidence>
<name>A0A562V1Y9_9ACTN</name>